<proteinExistence type="predicted"/>
<name>A0A9R0S8U3_TRITD</name>
<keyword evidence="3" id="KW-1185">Reference proteome</keyword>
<dbReference type="Gramene" id="TRITD4Av1G076250.1">
    <property type="protein sequence ID" value="TRITD4Av1G076250.1"/>
    <property type="gene ID" value="TRITD4Av1G076250"/>
</dbReference>
<sequence>METTESEPAPELPAEEEMALIRDITAASEAHAKEGDIFFLITNRWWQSWIDYVIQDLAGVPSNGSHHHEFGSNTPRRPGAIDNTNLLDEMASEVSDMQIELHDTLVEGRDYILLPQQVWEKLHGWYVSFVQNANLIPRI</sequence>
<dbReference type="Gene3D" id="3.30.2230.10">
    <property type="entry name" value="DUSP-like"/>
    <property type="match status" value="1"/>
</dbReference>
<organism evidence="2 3">
    <name type="scientific">Triticum turgidum subsp. durum</name>
    <name type="common">Durum wheat</name>
    <name type="synonym">Triticum durum</name>
    <dbReference type="NCBI Taxonomy" id="4567"/>
    <lineage>
        <taxon>Eukaryota</taxon>
        <taxon>Viridiplantae</taxon>
        <taxon>Streptophyta</taxon>
        <taxon>Embryophyta</taxon>
        <taxon>Tracheophyta</taxon>
        <taxon>Spermatophyta</taxon>
        <taxon>Magnoliopsida</taxon>
        <taxon>Liliopsida</taxon>
        <taxon>Poales</taxon>
        <taxon>Poaceae</taxon>
        <taxon>BOP clade</taxon>
        <taxon>Pooideae</taxon>
        <taxon>Triticodae</taxon>
        <taxon>Triticeae</taxon>
        <taxon>Triticinae</taxon>
        <taxon>Triticum</taxon>
    </lineage>
</organism>
<dbReference type="SMART" id="SM00695">
    <property type="entry name" value="DUSP"/>
    <property type="match status" value="1"/>
</dbReference>
<dbReference type="Proteomes" id="UP000324705">
    <property type="component" value="Chromosome 4A"/>
</dbReference>
<dbReference type="InterPro" id="IPR035927">
    <property type="entry name" value="DUSP-like_sf"/>
</dbReference>
<protein>
    <recommendedName>
        <fullName evidence="1">DUSP domain-containing protein</fullName>
    </recommendedName>
</protein>
<gene>
    <name evidence="2" type="ORF">TRITD_4Av1G076250</name>
</gene>
<dbReference type="AlphaFoldDB" id="A0A9R0S8U3"/>
<dbReference type="GO" id="GO:0004843">
    <property type="term" value="F:cysteine-type deubiquitinase activity"/>
    <property type="evidence" value="ECO:0007669"/>
    <property type="project" value="InterPro"/>
</dbReference>
<dbReference type="SUPFAM" id="SSF143791">
    <property type="entry name" value="DUSP-like"/>
    <property type="match status" value="1"/>
</dbReference>
<evidence type="ECO:0000313" key="3">
    <source>
        <dbReference type="Proteomes" id="UP000324705"/>
    </source>
</evidence>
<evidence type="ECO:0000259" key="1">
    <source>
        <dbReference type="PROSITE" id="PS51283"/>
    </source>
</evidence>
<dbReference type="InterPro" id="IPR006615">
    <property type="entry name" value="Pept_C19_DUSP"/>
</dbReference>
<dbReference type="PROSITE" id="PS51283">
    <property type="entry name" value="DUSP"/>
    <property type="match status" value="1"/>
</dbReference>
<reference evidence="2 3" key="1">
    <citation type="submission" date="2017-09" db="EMBL/GenBank/DDBJ databases">
        <authorList>
            <consortium name="International Durum Wheat Genome Sequencing Consortium (IDWGSC)"/>
            <person name="Milanesi L."/>
        </authorList>
    </citation>
    <scope>NUCLEOTIDE SEQUENCE [LARGE SCALE GENOMIC DNA]</scope>
    <source>
        <strain evidence="3">cv. Svevo</strain>
    </source>
</reference>
<evidence type="ECO:0000313" key="2">
    <source>
        <dbReference type="EMBL" id="VAH90850.1"/>
    </source>
</evidence>
<dbReference type="EMBL" id="LT934117">
    <property type="protein sequence ID" value="VAH90850.1"/>
    <property type="molecule type" value="Genomic_DNA"/>
</dbReference>
<dbReference type="Pfam" id="PF06337">
    <property type="entry name" value="DUSP"/>
    <property type="match status" value="1"/>
</dbReference>
<feature type="domain" description="DUSP" evidence="1">
    <location>
        <begin position="12"/>
        <end position="139"/>
    </location>
</feature>
<accession>A0A9R0S8U3</accession>